<evidence type="ECO:0000313" key="2">
    <source>
        <dbReference type="Proteomes" id="UP000282876"/>
    </source>
</evidence>
<evidence type="ECO:0000313" key="1">
    <source>
        <dbReference type="EMBL" id="RVD93046.1"/>
    </source>
</evidence>
<protein>
    <submittedName>
        <fullName evidence="1">Uncharacterized protein</fullName>
    </submittedName>
</protein>
<dbReference type="VEuPathDB" id="MicrosporidiaDB:TUBRATIS_004330"/>
<comment type="caution">
    <text evidence="1">The sequence shown here is derived from an EMBL/GenBank/DDBJ whole genome shotgun (WGS) entry which is preliminary data.</text>
</comment>
<gene>
    <name evidence="1" type="ORF">TUBRATIS_004330</name>
</gene>
<organism evidence="1 2">
    <name type="scientific">Tubulinosema ratisbonensis</name>
    <dbReference type="NCBI Taxonomy" id="291195"/>
    <lineage>
        <taxon>Eukaryota</taxon>
        <taxon>Fungi</taxon>
        <taxon>Fungi incertae sedis</taxon>
        <taxon>Microsporidia</taxon>
        <taxon>Tubulinosematoidea</taxon>
        <taxon>Tubulinosematidae</taxon>
        <taxon>Tubulinosema</taxon>
    </lineage>
</organism>
<sequence length="206" mass="24906">MNTITQMESINRSNNIGIFFTVFFNQLFKQLNSEKECKRGINNLVFLTNTLCLIHDNIFKKINDNSQTKESFKNFYFSALRLKNNIGYLVEDKEYFCRIENELKENAERFFKNVRLNKYKNLLFELEIILISWNEKCEREGGKMGFDYEFVSQTKDFKWFNLADDKKCGDFSKKMISDYNNSIDEYKKSMRLRTKKTMRRFFRLKI</sequence>
<dbReference type="AlphaFoldDB" id="A0A437APZ2"/>
<proteinExistence type="predicted"/>
<dbReference type="EMBL" id="RCSS01000095">
    <property type="protein sequence ID" value="RVD93046.1"/>
    <property type="molecule type" value="Genomic_DNA"/>
</dbReference>
<accession>A0A437APZ2</accession>
<keyword evidence="2" id="KW-1185">Reference proteome</keyword>
<reference evidence="1 2" key="1">
    <citation type="submission" date="2018-10" db="EMBL/GenBank/DDBJ databases">
        <title>Draft genome sequence of the microsporidian Tubulinosema ratisbonensis.</title>
        <authorList>
            <person name="Polonais V."/>
            <person name="Peyretaillade E."/>
            <person name="Niehus S."/>
            <person name="Wawrzyniak I."/>
            <person name="Franchet A."/>
            <person name="Gaspin C."/>
            <person name="Reichstadt M."/>
            <person name="Belser C."/>
            <person name="Labadie K."/>
            <person name="Delbac F."/>
            <person name="Ferrandon D."/>
        </authorList>
    </citation>
    <scope>NUCLEOTIDE SEQUENCE [LARGE SCALE GENOMIC DNA]</scope>
    <source>
        <strain evidence="1 2">Franzen</strain>
    </source>
</reference>
<dbReference type="Proteomes" id="UP000282876">
    <property type="component" value="Unassembled WGS sequence"/>
</dbReference>
<name>A0A437APZ2_9MICR</name>